<accession>A0A0D9NHA8</accession>
<protein>
    <submittedName>
        <fullName evidence="2">Uncharacterized protein</fullName>
    </submittedName>
</protein>
<name>A0A0D9NHA8_METAN</name>
<evidence type="ECO:0000313" key="3">
    <source>
        <dbReference type="Proteomes" id="UP000054544"/>
    </source>
</evidence>
<feature type="region of interest" description="Disordered" evidence="1">
    <location>
        <begin position="1"/>
        <end position="26"/>
    </location>
</feature>
<organism evidence="2 3">
    <name type="scientific">Metarhizium anisopliae BRIP 53293</name>
    <dbReference type="NCBI Taxonomy" id="1291518"/>
    <lineage>
        <taxon>Eukaryota</taxon>
        <taxon>Fungi</taxon>
        <taxon>Dikarya</taxon>
        <taxon>Ascomycota</taxon>
        <taxon>Pezizomycotina</taxon>
        <taxon>Sordariomycetes</taxon>
        <taxon>Hypocreomycetidae</taxon>
        <taxon>Hypocreales</taxon>
        <taxon>Clavicipitaceae</taxon>
        <taxon>Metarhizium</taxon>
    </lineage>
</organism>
<proteinExistence type="predicted"/>
<dbReference type="AlphaFoldDB" id="A0A0D9NHA8"/>
<evidence type="ECO:0000256" key="1">
    <source>
        <dbReference type="SAM" id="MobiDB-lite"/>
    </source>
</evidence>
<dbReference type="EMBL" id="KE384874">
    <property type="protein sequence ID" value="KJK73397.1"/>
    <property type="molecule type" value="Genomic_DNA"/>
</dbReference>
<dbReference type="Proteomes" id="UP000054544">
    <property type="component" value="Unassembled WGS sequence"/>
</dbReference>
<keyword evidence="3" id="KW-1185">Reference proteome</keyword>
<sequence>MPRAQEVFPTNGHGKTTSWSGGGRSGREREIVILGEMNLQGSEVDVELEARGDGSCRPRT</sequence>
<evidence type="ECO:0000313" key="2">
    <source>
        <dbReference type="EMBL" id="KJK73397.1"/>
    </source>
</evidence>
<gene>
    <name evidence="2" type="ORF">H634G_11394</name>
</gene>
<reference evidence="3" key="1">
    <citation type="journal article" date="2014" name="BMC Genomics">
        <title>The genome sequence of the biocontrol fungus Metarhizium anisopliae and comparative genomics of Metarhizium species.</title>
        <authorList>
            <person name="Pattemore J.A."/>
            <person name="Hane J.K."/>
            <person name="Williams A.H."/>
            <person name="Wilson B.A."/>
            <person name="Stodart B.J."/>
            <person name="Ash G.J."/>
        </authorList>
    </citation>
    <scope>NUCLEOTIDE SEQUENCE [LARGE SCALE GENOMIC DNA]</scope>
    <source>
        <strain evidence="3">BRIP 53293</strain>
    </source>
</reference>